<dbReference type="EMBL" id="JAPQKS010000004">
    <property type="protein sequence ID" value="KAJ5233072.1"/>
    <property type="molecule type" value="Genomic_DNA"/>
</dbReference>
<reference evidence="3" key="1">
    <citation type="submission" date="2022-11" db="EMBL/GenBank/DDBJ databases">
        <authorList>
            <person name="Petersen C."/>
        </authorList>
    </citation>
    <scope>NUCLEOTIDE SEQUENCE</scope>
    <source>
        <strain evidence="3">IBT 19713</strain>
    </source>
</reference>
<dbReference type="RefSeq" id="XP_058331064.1">
    <property type="nucleotide sequence ID" value="XM_058475324.1"/>
</dbReference>
<name>A0A9W9P0F8_9EURO</name>
<dbReference type="AlphaFoldDB" id="A0A9W9P0F8"/>
<dbReference type="SUPFAM" id="SSF51735">
    <property type="entry name" value="NAD(P)-binding Rossmann-fold domains"/>
    <property type="match status" value="1"/>
</dbReference>
<dbReference type="GeneID" id="83202627"/>
<protein>
    <recommendedName>
        <fullName evidence="2">NAD(P)-binding domain-containing protein</fullName>
    </recommendedName>
</protein>
<evidence type="ECO:0000313" key="4">
    <source>
        <dbReference type="Proteomes" id="UP001150941"/>
    </source>
</evidence>
<comment type="caution">
    <text evidence="3">The sequence shown here is derived from an EMBL/GenBank/DDBJ whole genome shotgun (WGS) entry which is preliminary data.</text>
</comment>
<dbReference type="InterPro" id="IPR036291">
    <property type="entry name" value="NAD(P)-bd_dom_sf"/>
</dbReference>
<dbReference type="InterPro" id="IPR016040">
    <property type="entry name" value="NAD(P)-bd_dom"/>
</dbReference>
<proteinExistence type="inferred from homology"/>
<sequence>MHFLILGATGRTGVHGLKYSLEQGHSVTVLARNTSSIEPHPNLTIIEGSVLSEDDMDRAITSTGKPVDAVLVFLNSARVSLNPWAQFVGPPRLMADAVANAARALRTKQSDVSQKPRLVVMNAMGSGESYNVTPYLFRLMINFSNIGKTYEDHNAVDAEIEENCGDEISWTLVLAVGLRGEGVLPVKTFAQNESPASTLITRESCAKWMVDVAAGDMNEEFSNKRVIVCN</sequence>
<evidence type="ECO:0000313" key="3">
    <source>
        <dbReference type="EMBL" id="KAJ5233072.1"/>
    </source>
</evidence>
<dbReference type="Pfam" id="PF13460">
    <property type="entry name" value="NAD_binding_10"/>
    <property type="match status" value="1"/>
</dbReference>
<dbReference type="Proteomes" id="UP001150941">
    <property type="component" value="Unassembled WGS sequence"/>
</dbReference>
<accession>A0A9W9P0F8</accession>
<dbReference type="GO" id="GO:0004074">
    <property type="term" value="F:biliverdin reductase [NAD(P)H] activity"/>
    <property type="evidence" value="ECO:0007669"/>
    <property type="project" value="TreeGrafter"/>
</dbReference>
<dbReference type="PANTHER" id="PTHR43355">
    <property type="entry name" value="FLAVIN REDUCTASE (NADPH)"/>
    <property type="match status" value="1"/>
</dbReference>
<evidence type="ECO:0000259" key="2">
    <source>
        <dbReference type="Pfam" id="PF13460"/>
    </source>
</evidence>
<dbReference type="InterPro" id="IPR051606">
    <property type="entry name" value="Polyketide_Oxido-like"/>
</dbReference>
<dbReference type="Gene3D" id="3.40.50.720">
    <property type="entry name" value="NAD(P)-binding Rossmann-like Domain"/>
    <property type="match status" value="1"/>
</dbReference>
<keyword evidence="4" id="KW-1185">Reference proteome</keyword>
<dbReference type="GO" id="GO:0042602">
    <property type="term" value="F:riboflavin reductase (NADPH) activity"/>
    <property type="evidence" value="ECO:0007669"/>
    <property type="project" value="TreeGrafter"/>
</dbReference>
<feature type="domain" description="NAD(P)-binding" evidence="2">
    <location>
        <begin position="7"/>
        <end position="213"/>
    </location>
</feature>
<dbReference type="PANTHER" id="PTHR43355:SF2">
    <property type="entry name" value="FLAVIN REDUCTASE (NADPH)"/>
    <property type="match status" value="1"/>
</dbReference>
<gene>
    <name evidence="3" type="ORF">N7468_006028</name>
</gene>
<organism evidence="3 4">
    <name type="scientific">Penicillium chermesinum</name>
    <dbReference type="NCBI Taxonomy" id="63820"/>
    <lineage>
        <taxon>Eukaryota</taxon>
        <taxon>Fungi</taxon>
        <taxon>Dikarya</taxon>
        <taxon>Ascomycota</taxon>
        <taxon>Pezizomycotina</taxon>
        <taxon>Eurotiomycetes</taxon>
        <taxon>Eurotiomycetidae</taxon>
        <taxon>Eurotiales</taxon>
        <taxon>Aspergillaceae</taxon>
        <taxon>Penicillium</taxon>
    </lineage>
</organism>
<reference evidence="3" key="2">
    <citation type="journal article" date="2023" name="IMA Fungus">
        <title>Comparative genomic study of the Penicillium genus elucidates a diverse pangenome and 15 lateral gene transfer events.</title>
        <authorList>
            <person name="Petersen C."/>
            <person name="Sorensen T."/>
            <person name="Nielsen M.R."/>
            <person name="Sondergaard T.E."/>
            <person name="Sorensen J.L."/>
            <person name="Fitzpatrick D.A."/>
            <person name="Frisvad J.C."/>
            <person name="Nielsen K.L."/>
        </authorList>
    </citation>
    <scope>NUCLEOTIDE SEQUENCE</scope>
    <source>
        <strain evidence="3">IBT 19713</strain>
    </source>
</reference>
<evidence type="ECO:0000256" key="1">
    <source>
        <dbReference type="ARBA" id="ARBA00038376"/>
    </source>
</evidence>
<comment type="similarity">
    <text evidence="1">Belongs to the avfA family.</text>
</comment>
<dbReference type="OrthoDB" id="419598at2759"/>